<dbReference type="Proteomes" id="UP001454036">
    <property type="component" value="Unassembled WGS sequence"/>
</dbReference>
<gene>
    <name evidence="1" type="ORF">LIER_11621</name>
</gene>
<comment type="caution">
    <text evidence="1">The sequence shown here is derived from an EMBL/GenBank/DDBJ whole genome shotgun (WGS) entry which is preliminary data.</text>
</comment>
<organism evidence="1 2">
    <name type="scientific">Lithospermum erythrorhizon</name>
    <name type="common">Purple gromwell</name>
    <name type="synonym">Lithospermum officinale var. erythrorhizon</name>
    <dbReference type="NCBI Taxonomy" id="34254"/>
    <lineage>
        <taxon>Eukaryota</taxon>
        <taxon>Viridiplantae</taxon>
        <taxon>Streptophyta</taxon>
        <taxon>Embryophyta</taxon>
        <taxon>Tracheophyta</taxon>
        <taxon>Spermatophyta</taxon>
        <taxon>Magnoliopsida</taxon>
        <taxon>eudicotyledons</taxon>
        <taxon>Gunneridae</taxon>
        <taxon>Pentapetalae</taxon>
        <taxon>asterids</taxon>
        <taxon>lamiids</taxon>
        <taxon>Boraginales</taxon>
        <taxon>Boraginaceae</taxon>
        <taxon>Boraginoideae</taxon>
        <taxon>Lithospermeae</taxon>
        <taxon>Lithospermum</taxon>
    </lineage>
</organism>
<proteinExistence type="predicted"/>
<reference evidence="1 2" key="1">
    <citation type="submission" date="2024-01" db="EMBL/GenBank/DDBJ databases">
        <title>The complete chloroplast genome sequence of Lithospermum erythrorhizon: insights into the phylogenetic relationship among Boraginaceae species and the maternal lineages of purple gromwells.</title>
        <authorList>
            <person name="Okada T."/>
            <person name="Watanabe K."/>
        </authorList>
    </citation>
    <scope>NUCLEOTIDE SEQUENCE [LARGE SCALE GENOMIC DNA]</scope>
</reference>
<keyword evidence="2" id="KW-1185">Reference proteome</keyword>
<evidence type="ECO:0000313" key="1">
    <source>
        <dbReference type="EMBL" id="GAA0153367.1"/>
    </source>
</evidence>
<dbReference type="EMBL" id="BAABME010002165">
    <property type="protein sequence ID" value="GAA0153367.1"/>
    <property type="molecule type" value="Genomic_DNA"/>
</dbReference>
<protein>
    <submittedName>
        <fullName evidence="1">Uncharacterized protein</fullName>
    </submittedName>
</protein>
<evidence type="ECO:0000313" key="2">
    <source>
        <dbReference type="Proteomes" id="UP001454036"/>
    </source>
</evidence>
<sequence length="128" mass="13677">MRDTEVGLMVLEEMNGGMWGSHIKARALKQKILRSGVFLPSIATDAQDHRTDVYTPRPGLGVGGLGSSCAEQILPERRHKRGGSGDLLAIGMVQVLPLLPGNLEGIEGVHPPLLSPMEVSPPPLFPPI</sequence>
<dbReference type="AlphaFoldDB" id="A0AAV3PNQ7"/>
<accession>A0AAV3PNQ7</accession>
<name>A0AAV3PNQ7_LITER</name>